<dbReference type="Proteomes" id="UP000030993">
    <property type="component" value="Unassembled WGS sequence"/>
</dbReference>
<organism evidence="3 4">
    <name type="scientific">Anaerovibrio lipolyticus</name>
    <dbReference type="NCBI Taxonomy" id="82374"/>
    <lineage>
        <taxon>Bacteria</taxon>
        <taxon>Bacillati</taxon>
        <taxon>Bacillota</taxon>
        <taxon>Negativicutes</taxon>
        <taxon>Selenomonadales</taxon>
        <taxon>Selenomonadaceae</taxon>
        <taxon>Anaerovibrio</taxon>
    </lineage>
</organism>
<dbReference type="EMBL" id="JSCE01000054">
    <property type="protein sequence ID" value="KHM52791.1"/>
    <property type="molecule type" value="Genomic_DNA"/>
</dbReference>
<dbReference type="STRING" id="82374.NZ47_02850"/>
<name>A0A0B2K211_9FIRM</name>
<keyword evidence="2" id="KW-1133">Transmembrane helix</keyword>
<dbReference type="AlphaFoldDB" id="A0A0B2K211"/>
<reference evidence="3 4" key="1">
    <citation type="journal article" date="2013" name="PLoS ONE">
        <title>Identification and characterization of three novel lipases belonging to families II and V from Anaerovibrio lipolyticus 5ST.</title>
        <authorList>
            <person name="Prive F."/>
            <person name="Kaderbhai N.N."/>
            <person name="Girdwood S."/>
            <person name="Worgan H.J."/>
            <person name="Pinloche E."/>
            <person name="Scollan N.D."/>
            <person name="Huws S.A."/>
            <person name="Newbold C.J."/>
        </authorList>
    </citation>
    <scope>NUCLEOTIDE SEQUENCE [LARGE SCALE GENOMIC DNA]</scope>
    <source>
        <strain evidence="3 4">5S</strain>
    </source>
</reference>
<feature type="transmembrane region" description="Helical" evidence="2">
    <location>
        <begin position="20"/>
        <end position="45"/>
    </location>
</feature>
<dbReference type="InterPro" id="IPR014717">
    <property type="entry name" value="Transl_elong_EF1B/ribsomal_bS6"/>
</dbReference>
<accession>A0A0B2K211</accession>
<evidence type="ECO:0000313" key="3">
    <source>
        <dbReference type="EMBL" id="KHM52791.1"/>
    </source>
</evidence>
<feature type="compositionally biased region" description="Basic and acidic residues" evidence="1">
    <location>
        <begin position="119"/>
        <end position="152"/>
    </location>
</feature>
<dbReference type="RefSeq" id="WP_039206201.1">
    <property type="nucleotide sequence ID" value="NZ_JSCE01000054.1"/>
</dbReference>
<feature type="region of interest" description="Disordered" evidence="1">
    <location>
        <begin position="114"/>
        <end position="152"/>
    </location>
</feature>
<dbReference type="Gene3D" id="3.30.70.60">
    <property type="match status" value="1"/>
</dbReference>
<keyword evidence="2" id="KW-0472">Membrane</keyword>
<keyword evidence="2" id="KW-0812">Transmembrane</keyword>
<keyword evidence="4" id="KW-1185">Reference proteome</keyword>
<evidence type="ECO:0000256" key="2">
    <source>
        <dbReference type="SAM" id="Phobius"/>
    </source>
</evidence>
<evidence type="ECO:0000313" key="4">
    <source>
        <dbReference type="Proteomes" id="UP000030993"/>
    </source>
</evidence>
<sequence>MTVKELKKFLVDYAFNFKKYISLSVTVLITFVLIFGVIASTSYVYSSYSKAKETETKISDMHNFLHDWQIKVDKLNGSEFRPVTEKDLDDIQATLLFNLQTNNLKLNSFKSLTPVKSGASKDKTPENAEKKDSKKADEQKQKKKEQQNSKHDFEMEFEGEYANVMQFLSHFKAKNALINIQSVELKSKKGVIIAQLKYRAYTI</sequence>
<evidence type="ECO:0000256" key="1">
    <source>
        <dbReference type="SAM" id="MobiDB-lite"/>
    </source>
</evidence>
<comment type="caution">
    <text evidence="3">The sequence shown here is derived from an EMBL/GenBank/DDBJ whole genome shotgun (WGS) entry which is preliminary data.</text>
</comment>
<proteinExistence type="predicted"/>
<gene>
    <name evidence="3" type="ORF">NZ47_02850</name>
</gene>
<protein>
    <submittedName>
        <fullName evidence="3">Uncharacterized protein</fullName>
    </submittedName>
</protein>